<dbReference type="PIRSF" id="PIRSF016481">
    <property type="entry name" value="Pilus_assembly_PilP"/>
    <property type="match status" value="1"/>
</dbReference>
<dbReference type="EMBL" id="MDLC01000011">
    <property type="protein sequence ID" value="ODS24304.1"/>
    <property type="molecule type" value="Genomic_DNA"/>
</dbReference>
<gene>
    <name evidence="2" type="ORF">AB835_04575</name>
</gene>
<accession>A0A1D2QRY9</accession>
<reference evidence="2 3" key="1">
    <citation type="journal article" date="2016" name="Appl. Environ. Microbiol.">
        <title>Lack of Overt Genome Reduction in the Bryostatin-Producing Bryozoan Symbiont "Candidatus Endobugula sertula".</title>
        <authorList>
            <person name="Miller I.J."/>
            <person name="Vanee N."/>
            <person name="Fong S.S."/>
            <person name="Lim-Fong G.E."/>
            <person name="Kwan J.C."/>
        </authorList>
    </citation>
    <scope>NUCLEOTIDE SEQUENCE [LARGE SCALE GENOMIC DNA]</scope>
    <source>
        <strain evidence="2">AB1-4</strain>
    </source>
</reference>
<dbReference type="AlphaFoldDB" id="A0A1D2QRY9"/>
<protein>
    <recommendedName>
        <fullName evidence="4">Pilus assembly protein PilP</fullName>
    </recommendedName>
</protein>
<organism evidence="2 3">
    <name type="scientific">Candidatus Endobugula sertula</name>
    <name type="common">Bugula neritina bacterial symbiont</name>
    <dbReference type="NCBI Taxonomy" id="62101"/>
    <lineage>
        <taxon>Bacteria</taxon>
        <taxon>Pseudomonadati</taxon>
        <taxon>Pseudomonadota</taxon>
        <taxon>Gammaproteobacteria</taxon>
        <taxon>Cellvibrionales</taxon>
        <taxon>Cellvibrionaceae</taxon>
        <taxon>Candidatus Endobugula</taxon>
    </lineage>
</organism>
<proteinExistence type="predicted"/>
<sequence>MLFRYGRLLVILPFSVILLACEPASHQDVIDFIAESKRKQPGKIKPLPVYRPYKPHVYDAAVLRSPFEPPVVEQQKKIAAKSNVKPDLNRQKQRLESFDFSALSMVGTIEKDNVLWALIRDPKGSIERVRQGYYLGKNHGRIEALTEQKIDVIEIVPNGSNGWLERPNAMTINEK</sequence>
<feature type="signal peptide" evidence="1">
    <location>
        <begin position="1"/>
        <end position="20"/>
    </location>
</feature>
<keyword evidence="1" id="KW-0732">Signal</keyword>
<evidence type="ECO:0008006" key="4">
    <source>
        <dbReference type="Google" id="ProtNLM"/>
    </source>
</evidence>
<feature type="chain" id="PRO_5008906569" description="Pilus assembly protein PilP" evidence="1">
    <location>
        <begin position="21"/>
        <end position="175"/>
    </location>
</feature>
<dbReference type="Pfam" id="PF04351">
    <property type="entry name" value="PilP"/>
    <property type="match status" value="1"/>
</dbReference>
<dbReference type="Proteomes" id="UP000242502">
    <property type="component" value="Unassembled WGS sequence"/>
</dbReference>
<dbReference type="Gene3D" id="2.30.30.830">
    <property type="match status" value="1"/>
</dbReference>
<evidence type="ECO:0000256" key="1">
    <source>
        <dbReference type="SAM" id="SignalP"/>
    </source>
</evidence>
<comment type="caution">
    <text evidence="2">The sequence shown here is derived from an EMBL/GenBank/DDBJ whole genome shotgun (WGS) entry which is preliminary data.</text>
</comment>
<dbReference type="InterPro" id="IPR007446">
    <property type="entry name" value="PilP"/>
</dbReference>
<dbReference type="PROSITE" id="PS51257">
    <property type="entry name" value="PROKAR_LIPOPROTEIN"/>
    <property type="match status" value="1"/>
</dbReference>
<dbReference type="STRING" id="62101.AB835_04575"/>
<evidence type="ECO:0000313" key="2">
    <source>
        <dbReference type="EMBL" id="ODS24304.1"/>
    </source>
</evidence>
<name>A0A1D2QRY9_9GAMM</name>
<evidence type="ECO:0000313" key="3">
    <source>
        <dbReference type="Proteomes" id="UP000242502"/>
    </source>
</evidence>